<dbReference type="Proteomes" id="UP000182569">
    <property type="component" value="Chromosome"/>
</dbReference>
<dbReference type="Pfam" id="PF01569">
    <property type="entry name" value="PAP2"/>
    <property type="match status" value="1"/>
</dbReference>
<dbReference type="EMBL" id="CP015756">
    <property type="protein sequence ID" value="APC39028.1"/>
    <property type="molecule type" value="Genomic_DNA"/>
</dbReference>
<feature type="transmembrane region" description="Helical" evidence="1">
    <location>
        <begin position="43"/>
        <end position="61"/>
    </location>
</feature>
<evidence type="ECO:0000256" key="1">
    <source>
        <dbReference type="SAM" id="Phobius"/>
    </source>
</evidence>
<dbReference type="InterPro" id="IPR000326">
    <property type="entry name" value="PAP2/HPO"/>
</dbReference>
<keyword evidence="1" id="KW-1133">Transmembrane helix</keyword>
<dbReference type="SUPFAM" id="SSF48317">
    <property type="entry name" value="Acid phosphatase/Vanadium-dependent haloperoxidase"/>
    <property type="match status" value="1"/>
</dbReference>
<keyword evidence="1" id="KW-0812">Transmembrane</keyword>
<dbReference type="AlphaFoldDB" id="A0A1J0GCF3"/>
<gene>
    <name evidence="3" type="ORF">A7L45_02570</name>
</gene>
<proteinExistence type="predicted"/>
<dbReference type="Gene3D" id="1.20.144.10">
    <property type="entry name" value="Phosphatidic acid phosphatase type 2/haloperoxidase"/>
    <property type="match status" value="1"/>
</dbReference>
<keyword evidence="4" id="KW-1185">Reference proteome</keyword>
<dbReference type="STRING" id="1552.A7L45_02570"/>
<keyword evidence="1" id="KW-0472">Membrane</keyword>
<evidence type="ECO:0000313" key="4">
    <source>
        <dbReference type="Proteomes" id="UP000182569"/>
    </source>
</evidence>
<name>A0A1J0GCF3_9CLOT</name>
<dbReference type="KEGG" id="ceu:A7L45_02570"/>
<accession>A0A1J0GCF3</accession>
<evidence type="ECO:0000313" key="3">
    <source>
        <dbReference type="EMBL" id="APC39028.1"/>
    </source>
</evidence>
<organism evidence="3 4">
    <name type="scientific">Clostridium estertheticum subsp. estertheticum</name>
    <dbReference type="NCBI Taxonomy" id="1552"/>
    <lineage>
        <taxon>Bacteria</taxon>
        <taxon>Bacillati</taxon>
        <taxon>Bacillota</taxon>
        <taxon>Clostridia</taxon>
        <taxon>Eubacteriales</taxon>
        <taxon>Clostridiaceae</taxon>
        <taxon>Clostridium</taxon>
    </lineage>
</organism>
<dbReference type="InterPro" id="IPR036938">
    <property type="entry name" value="PAP2/HPO_sf"/>
</dbReference>
<reference evidence="4" key="1">
    <citation type="journal article" date="2016" name="Front. Microbiol.">
        <title>Complete Genome Sequence of Clostridium estertheticum DSM 8809, a Microbe Identified in Spoiled Vacuum Packed Beef.</title>
        <authorList>
            <person name="Yu Z."/>
            <person name="Gunn L."/>
            <person name="Brennan E."/>
            <person name="Reid R."/>
            <person name="Wall P.G."/>
            <person name="Gaora O.P."/>
            <person name="Hurley D."/>
            <person name="Bolton D."/>
            <person name="Fanning S."/>
        </authorList>
    </citation>
    <scope>NUCLEOTIDE SEQUENCE [LARGE SCALE GENOMIC DNA]</scope>
    <source>
        <strain evidence="4">DSM 8809</strain>
    </source>
</reference>
<sequence length="72" mass="7863">MSSFAVAGVLAKYFKKYGIEIISLASLIAFSRVYLYVHYPTDVLVGAILGLVCSALVIYIFNNIKNNSKASI</sequence>
<feature type="domain" description="Phosphatidic acid phosphatase type 2/haloperoxidase" evidence="2">
    <location>
        <begin position="1"/>
        <end position="63"/>
    </location>
</feature>
<feature type="transmembrane region" description="Helical" evidence="1">
    <location>
        <begin position="17"/>
        <end position="37"/>
    </location>
</feature>
<protein>
    <recommendedName>
        <fullName evidence="2">Phosphatidic acid phosphatase type 2/haloperoxidase domain-containing protein</fullName>
    </recommendedName>
</protein>
<dbReference type="CDD" id="cd01610">
    <property type="entry name" value="PAP2_like"/>
    <property type="match status" value="1"/>
</dbReference>
<evidence type="ECO:0000259" key="2">
    <source>
        <dbReference type="Pfam" id="PF01569"/>
    </source>
</evidence>